<dbReference type="Gene3D" id="2.60.120.1130">
    <property type="match status" value="1"/>
</dbReference>
<evidence type="ECO:0000313" key="5">
    <source>
        <dbReference type="Proteomes" id="UP000605676"/>
    </source>
</evidence>
<dbReference type="Gene3D" id="3.10.620.30">
    <property type="match status" value="1"/>
</dbReference>
<organism evidence="4 5">
    <name type="scientific">Carboxylicivirga marina</name>
    <dbReference type="NCBI Taxonomy" id="2800988"/>
    <lineage>
        <taxon>Bacteria</taxon>
        <taxon>Pseudomonadati</taxon>
        <taxon>Bacteroidota</taxon>
        <taxon>Bacteroidia</taxon>
        <taxon>Marinilabiliales</taxon>
        <taxon>Marinilabiliaceae</taxon>
        <taxon>Carboxylicivirga</taxon>
    </lineage>
</organism>
<feature type="signal peptide" evidence="1">
    <location>
        <begin position="1"/>
        <end position="21"/>
    </location>
</feature>
<feature type="domain" description="DUF3857" evidence="2">
    <location>
        <begin position="62"/>
        <end position="218"/>
    </location>
</feature>
<dbReference type="RefSeq" id="WP_200466979.1">
    <property type="nucleotide sequence ID" value="NZ_JAENRR010000090.1"/>
</dbReference>
<dbReference type="EMBL" id="JAENRR010000090">
    <property type="protein sequence ID" value="MBK3519760.1"/>
    <property type="molecule type" value="Genomic_DNA"/>
</dbReference>
<evidence type="ECO:0000259" key="3">
    <source>
        <dbReference type="Pfam" id="PF12970"/>
    </source>
</evidence>
<dbReference type="InterPro" id="IPR024618">
    <property type="entry name" value="DUF3857"/>
</dbReference>
<proteinExistence type="predicted"/>
<dbReference type="Pfam" id="PF12970">
    <property type="entry name" value="DUF3858"/>
    <property type="match status" value="1"/>
</dbReference>
<reference evidence="4 5" key="1">
    <citation type="submission" date="2021-01" db="EMBL/GenBank/DDBJ databases">
        <title>Carboxyliciviraga sp.nov., isolated from coastal sediments.</title>
        <authorList>
            <person name="Lu D."/>
            <person name="Zhang T."/>
        </authorList>
    </citation>
    <scope>NUCLEOTIDE SEQUENCE [LARGE SCALE GENOMIC DNA]</scope>
    <source>
        <strain evidence="4 5">N1Y132</strain>
    </source>
</reference>
<dbReference type="Pfam" id="PF12969">
    <property type="entry name" value="DUF3857"/>
    <property type="match status" value="1"/>
</dbReference>
<dbReference type="InterPro" id="IPR024544">
    <property type="entry name" value="DUF3858"/>
</dbReference>
<keyword evidence="5" id="KW-1185">Reference proteome</keyword>
<dbReference type="Proteomes" id="UP000605676">
    <property type="component" value="Unassembled WGS sequence"/>
</dbReference>
<evidence type="ECO:0000259" key="2">
    <source>
        <dbReference type="Pfam" id="PF12969"/>
    </source>
</evidence>
<evidence type="ECO:0000256" key="1">
    <source>
        <dbReference type="SAM" id="SignalP"/>
    </source>
</evidence>
<comment type="caution">
    <text evidence="4">The sequence shown here is derived from an EMBL/GenBank/DDBJ whole genome shotgun (WGS) entry which is preliminary data.</text>
</comment>
<gene>
    <name evidence="4" type="ORF">JIV24_20635</name>
</gene>
<name>A0ABS1HQ08_9BACT</name>
<feature type="chain" id="PRO_5045519728" evidence="1">
    <location>
        <begin position="22"/>
        <end position="637"/>
    </location>
</feature>
<feature type="domain" description="DUF3858" evidence="3">
    <location>
        <begin position="536"/>
        <end position="625"/>
    </location>
</feature>
<sequence>MKHHCNLLVFALLFLSNSIWAKDKLKYPVDEIPKALLSNAHAVVRYQSSTTEYVSASRMASKQTIAITILKESALELSYFTEGYTKLYKIEDIEGAVYDRAGKRIKRFKQDDIIDRSAISEASLYDDTRVKLIDPKCTDYPFTVEYSYSMKMNNSYIWPSWSLYKGMNVSVQESVVSYKVPQDYNFRYKVSNFDQEVQISEEDDCKTYTWKAQNYAAPTFEPLSPPVSIWAPNIDVAPSYFELKGYNGNLESWKGFGDFCYSLIEGRDNIPEETINEIGQSLTDEMTDYEKISKIYEFSQKKNRYISIQEGIGGQQPFDAETVDRLSYGDCKALTNYIMSILNHFGYKSHYTIVSAGEDNTKIDPEFVADNFNHVFLNVELPKDTLWIECTNSHSPCGYISDFTDDRNVLVVKNGNSELIKTPSYSAEENRQAINAIVNLNSDGYAEANVRASYKGALYGNEFWLTTLDEQDRKKHITNSIDIPTFKIDKYDIDVIKKRSPELHKTIDLILPDFATKMGTRLLLKTNKVNDFSTIPAYARNRKNPVYIRHNYSECDTLTYNIPENMQIESIPKDVNVDTPYGRYCCSIKNMNNQLIVYRYLEINKGMYPKEEYNIFREFLEKIATADKATTILIPKT</sequence>
<protein>
    <submittedName>
        <fullName evidence="4">DUF3857 domain-containing protein</fullName>
    </submittedName>
</protein>
<keyword evidence="1" id="KW-0732">Signal</keyword>
<dbReference type="Gene3D" id="2.60.40.3140">
    <property type="match status" value="1"/>
</dbReference>
<accession>A0ABS1HQ08</accession>
<evidence type="ECO:0000313" key="4">
    <source>
        <dbReference type="EMBL" id="MBK3519760.1"/>
    </source>
</evidence>